<feature type="domain" description="Enterochelin esterase N-terminal" evidence="5">
    <location>
        <begin position="36"/>
        <end position="89"/>
    </location>
</feature>
<dbReference type="PANTHER" id="PTHR48098:SF3">
    <property type="entry name" value="IRON(III) ENTEROBACTIN ESTERASE"/>
    <property type="match status" value="1"/>
</dbReference>
<dbReference type="Proteomes" id="UP000064967">
    <property type="component" value="Chromosome"/>
</dbReference>
<dbReference type="InterPro" id="IPR029058">
    <property type="entry name" value="AB_hydrolase_fold"/>
</dbReference>
<proteinExistence type="inferred from homology"/>
<dbReference type="Gene3D" id="2.60.40.10">
    <property type="entry name" value="Immunoglobulins"/>
    <property type="match status" value="1"/>
</dbReference>
<dbReference type="GO" id="GO:0006826">
    <property type="term" value="P:iron ion transport"/>
    <property type="evidence" value="ECO:0007669"/>
    <property type="project" value="InterPro"/>
</dbReference>
<evidence type="ECO:0000256" key="1">
    <source>
        <dbReference type="ARBA" id="ARBA00004496"/>
    </source>
</evidence>
<dbReference type="STRING" id="1391654.AKJ09_10736"/>
<evidence type="ECO:0000313" key="6">
    <source>
        <dbReference type="EMBL" id="AKV04073.1"/>
    </source>
</evidence>
<reference evidence="6 7" key="1">
    <citation type="submission" date="2015-08" db="EMBL/GenBank/DDBJ databases">
        <authorList>
            <person name="Babu N.S."/>
            <person name="Beckwith C.J."/>
            <person name="Beseler K.G."/>
            <person name="Brison A."/>
            <person name="Carone J.V."/>
            <person name="Caskin T.P."/>
            <person name="Diamond M."/>
            <person name="Durham M.E."/>
            <person name="Foxe J.M."/>
            <person name="Go M."/>
            <person name="Henderson B.A."/>
            <person name="Jones I.B."/>
            <person name="McGettigan J.A."/>
            <person name="Micheletti S.J."/>
            <person name="Nasrallah M.E."/>
            <person name="Ortiz D."/>
            <person name="Piller C.R."/>
            <person name="Privatt S.R."/>
            <person name="Schneider S.L."/>
            <person name="Sharp S."/>
            <person name="Smith T.C."/>
            <person name="Stanton J.D."/>
            <person name="Ullery H.E."/>
            <person name="Wilson R.J."/>
            <person name="Serrano M.G."/>
            <person name="Buck G."/>
            <person name="Lee V."/>
            <person name="Wang Y."/>
            <person name="Carvalho R."/>
            <person name="Voegtly L."/>
            <person name="Shi R."/>
            <person name="Duckworth R."/>
            <person name="Johnson A."/>
            <person name="Loviza R."/>
            <person name="Walstead R."/>
            <person name="Shah Z."/>
            <person name="Kiflezghi M."/>
            <person name="Wade K."/>
            <person name="Ball S.L."/>
            <person name="Bradley K.W."/>
            <person name="Asai D.J."/>
            <person name="Bowman C.A."/>
            <person name="Russell D.A."/>
            <person name="Pope W.H."/>
            <person name="Jacobs-Sera D."/>
            <person name="Hendrix R.W."/>
            <person name="Hatfull G.F."/>
        </authorList>
    </citation>
    <scope>NUCLEOTIDE SEQUENCE [LARGE SCALE GENOMIC DNA]</scope>
    <source>
        <strain evidence="6 7">DSM 27648</strain>
    </source>
</reference>
<dbReference type="Pfam" id="PF11806">
    <property type="entry name" value="Enterochelin_N"/>
    <property type="match status" value="1"/>
</dbReference>
<name>A0A0K1QEB7_9BACT</name>
<dbReference type="RefSeq" id="WP_146654737.1">
    <property type="nucleotide sequence ID" value="NZ_CP012333.1"/>
</dbReference>
<dbReference type="SUPFAM" id="SSF53474">
    <property type="entry name" value="alpha/beta-Hydrolases"/>
    <property type="match status" value="1"/>
</dbReference>
<dbReference type="KEGG" id="llu:AKJ09_10736"/>
<evidence type="ECO:0000256" key="2">
    <source>
        <dbReference type="ARBA" id="ARBA00022490"/>
    </source>
</evidence>
<dbReference type="Pfam" id="PF00756">
    <property type="entry name" value="Esterase"/>
    <property type="match status" value="1"/>
</dbReference>
<dbReference type="Gene3D" id="3.40.50.1820">
    <property type="entry name" value="alpha/beta hydrolase"/>
    <property type="match status" value="1"/>
</dbReference>
<dbReference type="InterPro" id="IPR021764">
    <property type="entry name" value="Enterochelin_esterase_N"/>
</dbReference>
<dbReference type="AlphaFoldDB" id="A0A0K1QEB7"/>
<keyword evidence="3" id="KW-0378">Hydrolase</keyword>
<dbReference type="InterPro" id="IPR000801">
    <property type="entry name" value="Esterase-like"/>
</dbReference>
<dbReference type="GO" id="GO:0005737">
    <property type="term" value="C:cytoplasm"/>
    <property type="evidence" value="ECO:0007669"/>
    <property type="project" value="UniProtKB-SubCell"/>
</dbReference>
<evidence type="ECO:0000256" key="3">
    <source>
        <dbReference type="ARBA" id="ARBA00022801"/>
    </source>
</evidence>
<gene>
    <name evidence="6" type="ORF">AKJ09_10736</name>
</gene>
<organism evidence="6 7">
    <name type="scientific">Labilithrix luteola</name>
    <dbReference type="NCBI Taxonomy" id="1391654"/>
    <lineage>
        <taxon>Bacteria</taxon>
        <taxon>Pseudomonadati</taxon>
        <taxon>Myxococcota</taxon>
        <taxon>Polyangia</taxon>
        <taxon>Polyangiales</taxon>
        <taxon>Labilitrichaceae</taxon>
        <taxon>Labilithrix</taxon>
    </lineage>
</organism>
<dbReference type="EMBL" id="CP012333">
    <property type="protein sequence ID" value="AKV04073.1"/>
    <property type="molecule type" value="Genomic_DNA"/>
</dbReference>
<dbReference type="OrthoDB" id="9775130at2"/>
<keyword evidence="7" id="KW-1185">Reference proteome</keyword>
<evidence type="ECO:0000256" key="4">
    <source>
        <dbReference type="ARBA" id="ARBA00024201"/>
    </source>
</evidence>
<accession>A0A0K1QEB7</accession>
<comment type="similarity">
    <text evidence="4">Belongs to the Fes family.</text>
</comment>
<dbReference type="GO" id="GO:0008849">
    <property type="term" value="F:enterochelin esterase activity"/>
    <property type="evidence" value="ECO:0007669"/>
    <property type="project" value="InterPro"/>
</dbReference>
<dbReference type="SUPFAM" id="SSF81296">
    <property type="entry name" value="E set domains"/>
    <property type="match status" value="1"/>
</dbReference>
<sequence length="379" mass="43162">MTALAIQKLIDAGPDGEKVDAFLQGRACPIVEGSNVTFVWRGEADGVNLRHWIYGLESANALSRIPNTDLWYLTFDIPHGSRVEYKFEIHRGGGSTWIEDPRNPNRARDPFGANSVMQAEGYEEPDWAKPDPDARPGLLEPFGFHSKAFGGQRTGHIYLPARFRRTRLYPLVVVHDGSDYLNFASMKAVLDNLIHRLEIPDMIVAFTDSPDRIREYPNDERHARFLTEELLVDLTARLPLLDRPQARCLMGASFGGVAAFSTAYRYPGVWGRLLLQSGSFAFTDIGKHNRRGPLFDRVVEFVNQVRDEPKAVSERVFVSCGVYESLIYENRSLIPLLDSTGMQVRFVESRDGHNWENWRDRLREGLSWLFPGPLMFIYE</sequence>
<keyword evidence="2" id="KW-0963">Cytoplasm</keyword>
<protein>
    <submittedName>
        <fullName evidence="6">Putative esterase</fullName>
    </submittedName>
</protein>
<evidence type="ECO:0000259" key="5">
    <source>
        <dbReference type="Pfam" id="PF11806"/>
    </source>
</evidence>
<dbReference type="InterPro" id="IPR014756">
    <property type="entry name" value="Ig_E-set"/>
</dbReference>
<comment type="subcellular location">
    <subcellularLocation>
        <location evidence="1">Cytoplasm</location>
    </subcellularLocation>
</comment>
<evidence type="ECO:0000313" key="7">
    <source>
        <dbReference type="Proteomes" id="UP000064967"/>
    </source>
</evidence>
<dbReference type="GO" id="GO:0005506">
    <property type="term" value="F:iron ion binding"/>
    <property type="evidence" value="ECO:0007669"/>
    <property type="project" value="InterPro"/>
</dbReference>
<dbReference type="InterPro" id="IPR013783">
    <property type="entry name" value="Ig-like_fold"/>
</dbReference>
<dbReference type="PANTHER" id="PTHR48098">
    <property type="entry name" value="ENTEROCHELIN ESTERASE-RELATED"/>
    <property type="match status" value="1"/>
</dbReference>
<dbReference type="InterPro" id="IPR050583">
    <property type="entry name" value="Mycobacterial_A85_antigen"/>
</dbReference>